<evidence type="ECO:0000256" key="5">
    <source>
        <dbReference type="SAM" id="Phobius"/>
    </source>
</evidence>
<accession>A3ZY38</accession>
<feature type="transmembrane region" description="Helical" evidence="5">
    <location>
        <begin position="189"/>
        <end position="206"/>
    </location>
</feature>
<dbReference type="Pfam" id="PF01694">
    <property type="entry name" value="Rhomboid"/>
    <property type="match status" value="1"/>
</dbReference>
<organism evidence="7 8">
    <name type="scientific">Blastopirellula marina DSM 3645</name>
    <dbReference type="NCBI Taxonomy" id="314230"/>
    <lineage>
        <taxon>Bacteria</taxon>
        <taxon>Pseudomonadati</taxon>
        <taxon>Planctomycetota</taxon>
        <taxon>Planctomycetia</taxon>
        <taxon>Pirellulales</taxon>
        <taxon>Pirellulaceae</taxon>
        <taxon>Blastopirellula</taxon>
    </lineage>
</organism>
<dbReference type="EMBL" id="AANZ01000020">
    <property type="protein sequence ID" value="EAQ78500.1"/>
    <property type="molecule type" value="Genomic_DNA"/>
</dbReference>
<comment type="caution">
    <text evidence="7">The sequence shown here is derived from an EMBL/GenBank/DDBJ whole genome shotgun (WGS) entry which is preliminary data.</text>
</comment>
<dbReference type="RefSeq" id="WP_002653193.1">
    <property type="nucleotide sequence ID" value="NZ_CH672376.1"/>
</dbReference>
<comment type="subcellular location">
    <subcellularLocation>
        <location evidence="1">Membrane</location>
        <topology evidence="1">Multi-pass membrane protein</topology>
    </subcellularLocation>
</comment>
<proteinExistence type="predicted"/>
<feature type="transmembrane region" description="Helical" evidence="5">
    <location>
        <begin position="60"/>
        <end position="84"/>
    </location>
</feature>
<dbReference type="InterPro" id="IPR022764">
    <property type="entry name" value="Peptidase_S54_rhomboid_dom"/>
</dbReference>
<reference evidence="7 8" key="1">
    <citation type="submission" date="2006-02" db="EMBL/GenBank/DDBJ databases">
        <authorList>
            <person name="Amann R."/>
            <person name="Ferriera S."/>
            <person name="Johnson J."/>
            <person name="Kravitz S."/>
            <person name="Halpern A."/>
            <person name="Remington K."/>
            <person name="Beeson K."/>
            <person name="Tran B."/>
            <person name="Rogers Y.-H."/>
            <person name="Friedman R."/>
            <person name="Venter J.C."/>
        </authorList>
    </citation>
    <scope>NUCLEOTIDE SEQUENCE [LARGE SCALE GENOMIC DNA]</scope>
    <source>
        <strain evidence="7 8">DSM 3645</strain>
    </source>
</reference>
<dbReference type="OrthoDB" id="268836at2"/>
<feature type="domain" description="Peptidase S54 rhomboid" evidence="6">
    <location>
        <begin position="56"/>
        <end position="204"/>
    </location>
</feature>
<feature type="transmembrane region" description="Helical" evidence="5">
    <location>
        <begin position="96"/>
        <end position="116"/>
    </location>
</feature>
<evidence type="ECO:0000313" key="7">
    <source>
        <dbReference type="EMBL" id="EAQ78500.1"/>
    </source>
</evidence>
<dbReference type="AlphaFoldDB" id="A3ZY38"/>
<feature type="transmembrane region" description="Helical" evidence="5">
    <location>
        <begin position="157"/>
        <end position="177"/>
    </location>
</feature>
<protein>
    <recommendedName>
        <fullName evidence="6">Peptidase S54 rhomboid domain-containing protein</fullName>
    </recommendedName>
</protein>
<dbReference type="GO" id="GO:0004252">
    <property type="term" value="F:serine-type endopeptidase activity"/>
    <property type="evidence" value="ECO:0007669"/>
    <property type="project" value="InterPro"/>
</dbReference>
<dbReference type="STRING" id="314230.DSM3645_26494"/>
<evidence type="ECO:0000256" key="3">
    <source>
        <dbReference type="ARBA" id="ARBA00022989"/>
    </source>
</evidence>
<feature type="transmembrane region" description="Helical" evidence="5">
    <location>
        <begin position="6"/>
        <end position="29"/>
    </location>
</feature>
<evidence type="ECO:0000313" key="8">
    <source>
        <dbReference type="Proteomes" id="UP000004358"/>
    </source>
</evidence>
<keyword evidence="3 5" id="KW-1133">Transmembrane helix</keyword>
<dbReference type="HOGENOM" id="CLU_1324328_0_0_0"/>
<gene>
    <name evidence="7" type="ORF">DSM3645_26494</name>
</gene>
<dbReference type="GO" id="GO:0016020">
    <property type="term" value="C:membrane"/>
    <property type="evidence" value="ECO:0007669"/>
    <property type="project" value="UniProtKB-SubCell"/>
</dbReference>
<dbReference type="Gene3D" id="1.20.1540.10">
    <property type="entry name" value="Rhomboid-like"/>
    <property type="match status" value="1"/>
</dbReference>
<evidence type="ECO:0000256" key="2">
    <source>
        <dbReference type="ARBA" id="ARBA00022692"/>
    </source>
</evidence>
<keyword evidence="2 5" id="KW-0812">Transmembrane</keyword>
<keyword evidence="4 5" id="KW-0472">Membrane</keyword>
<dbReference type="SUPFAM" id="SSF144091">
    <property type="entry name" value="Rhomboid-like"/>
    <property type="match status" value="1"/>
</dbReference>
<name>A3ZY38_9BACT</name>
<evidence type="ECO:0000259" key="6">
    <source>
        <dbReference type="Pfam" id="PF01694"/>
    </source>
</evidence>
<dbReference type="InterPro" id="IPR035952">
    <property type="entry name" value="Rhomboid-like_sf"/>
</dbReference>
<sequence length="207" mass="22238">MDALNIVAAASGIPFTLAVLATLIVAAIWTNTHRAEIAPSDLNHWGYAPRHLSALQWRRIFTSLFFTVGGWRFYVSLIATGLFLGSLESKLGSLRAASLFLGIHLLTLCCESLLIVPAMRYFQLSLGDVLHSTQDVGPSAGYYGCLGALLLLDHWPAAAISLVTLFLLLRVVVNLLLWGASGSSLPADMAHVIAFSLGMAAGIFWLA</sequence>
<dbReference type="Proteomes" id="UP000004358">
    <property type="component" value="Unassembled WGS sequence"/>
</dbReference>
<evidence type="ECO:0000256" key="4">
    <source>
        <dbReference type="ARBA" id="ARBA00023136"/>
    </source>
</evidence>
<evidence type="ECO:0000256" key="1">
    <source>
        <dbReference type="ARBA" id="ARBA00004141"/>
    </source>
</evidence>